<dbReference type="EMBL" id="JAHRIN010078927">
    <property type="protein sequence ID" value="MEQ2219314.1"/>
    <property type="molecule type" value="Genomic_DNA"/>
</dbReference>
<gene>
    <name evidence="2" type="ORF">XENOCAPTIV_015935</name>
</gene>
<organism evidence="2 3">
    <name type="scientific">Xenoophorus captivus</name>
    <dbReference type="NCBI Taxonomy" id="1517983"/>
    <lineage>
        <taxon>Eukaryota</taxon>
        <taxon>Metazoa</taxon>
        <taxon>Chordata</taxon>
        <taxon>Craniata</taxon>
        <taxon>Vertebrata</taxon>
        <taxon>Euteleostomi</taxon>
        <taxon>Actinopterygii</taxon>
        <taxon>Neopterygii</taxon>
        <taxon>Teleostei</taxon>
        <taxon>Neoteleostei</taxon>
        <taxon>Acanthomorphata</taxon>
        <taxon>Ovalentaria</taxon>
        <taxon>Atherinomorphae</taxon>
        <taxon>Cyprinodontiformes</taxon>
        <taxon>Goodeidae</taxon>
        <taxon>Xenoophorus</taxon>
    </lineage>
</organism>
<dbReference type="InterPro" id="IPR026186">
    <property type="entry name" value="POF1B"/>
</dbReference>
<keyword evidence="3" id="KW-1185">Reference proteome</keyword>
<feature type="domain" description="POF1B helix-loop-helix" evidence="1">
    <location>
        <begin position="13"/>
        <end position="66"/>
    </location>
</feature>
<evidence type="ECO:0000259" key="1">
    <source>
        <dbReference type="Pfam" id="PF24617"/>
    </source>
</evidence>
<dbReference type="PANTHER" id="PTHR22546:SF0">
    <property type="entry name" value="PROTEIN POF1B"/>
    <property type="match status" value="1"/>
</dbReference>
<protein>
    <recommendedName>
        <fullName evidence="1">POF1B helix-loop-helix domain-containing protein</fullName>
    </recommendedName>
</protein>
<name>A0ABV0SGC0_9TELE</name>
<evidence type="ECO:0000313" key="3">
    <source>
        <dbReference type="Proteomes" id="UP001434883"/>
    </source>
</evidence>
<evidence type="ECO:0000313" key="2">
    <source>
        <dbReference type="EMBL" id="MEQ2219314.1"/>
    </source>
</evidence>
<sequence>LSKWSAAKRCVGNLEEENQDVESLIPKGATELTKQQMRYLLQVRYKEIIPTRFTAEKSMRLLLSTFSSLREELMQMSEDMRVRAIIVRHSEPRCVVERC</sequence>
<dbReference type="InterPro" id="IPR056240">
    <property type="entry name" value="POF1B_HlH"/>
</dbReference>
<dbReference type="Proteomes" id="UP001434883">
    <property type="component" value="Unassembled WGS sequence"/>
</dbReference>
<feature type="non-terminal residue" evidence="2">
    <location>
        <position position="1"/>
    </location>
</feature>
<dbReference type="Pfam" id="PF24617">
    <property type="entry name" value="POF1B_HlH"/>
    <property type="match status" value="1"/>
</dbReference>
<comment type="caution">
    <text evidence="2">The sequence shown here is derived from an EMBL/GenBank/DDBJ whole genome shotgun (WGS) entry which is preliminary data.</text>
</comment>
<proteinExistence type="predicted"/>
<dbReference type="PANTHER" id="PTHR22546">
    <property type="entry name" value="PREMATURE OVARIAN FAILURE, 1B"/>
    <property type="match status" value="1"/>
</dbReference>
<accession>A0ABV0SGC0</accession>
<reference evidence="2 3" key="1">
    <citation type="submission" date="2021-06" db="EMBL/GenBank/DDBJ databases">
        <authorList>
            <person name="Palmer J.M."/>
        </authorList>
    </citation>
    <scope>NUCLEOTIDE SEQUENCE [LARGE SCALE GENOMIC DNA]</scope>
    <source>
        <strain evidence="2 3">XC_2019</strain>
        <tissue evidence="2">Muscle</tissue>
    </source>
</reference>